<protein>
    <submittedName>
        <fullName evidence="2">Alpha/beta hydrolase</fullName>
    </submittedName>
</protein>
<dbReference type="EMBL" id="BAABAQ010000003">
    <property type="protein sequence ID" value="GAA4187770.1"/>
    <property type="molecule type" value="Genomic_DNA"/>
</dbReference>
<dbReference type="InterPro" id="IPR029058">
    <property type="entry name" value="AB_hydrolase_fold"/>
</dbReference>
<dbReference type="Proteomes" id="UP001501251">
    <property type="component" value="Unassembled WGS sequence"/>
</dbReference>
<dbReference type="GO" id="GO:0016787">
    <property type="term" value="F:hydrolase activity"/>
    <property type="evidence" value="ECO:0007669"/>
    <property type="project" value="UniProtKB-KW"/>
</dbReference>
<feature type="domain" description="AB hydrolase-1" evidence="1">
    <location>
        <begin position="24"/>
        <end position="263"/>
    </location>
</feature>
<evidence type="ECO:0000313" key="2">
    <source>
        <dbReference type="EMBL" id="GAA4187770.1"/>
    </source>
</evidence>
<dbReference type="PANTHER" id="PTHR43433:SF5">
    <property type="entry name" value="AB HYDROLASE-1 DOMAIN-CONTAINING PROTEIN"/>
    <property type="match status" value="1"/>
</dbReference>
<keyword evidence="2" id="KW-0378">Hydrolase</keyword>
<dbReference type="Pfam" id="PF00561">
    <property type="entry name" value="Abhydrolase_1"/>
    <property type="match status" value="1"/>
</dbReference>
<organism evidence="2 3">
    <name type="scientific">Streptosporangium oxazolinicum</name>
    <dbReference type="NCBI Taxonomy" id="909287"/>
    <lineage>
        <taxon>Bacteria</taxon>
        <taxon>Bacillati</taxon>
        <taxon>Actinomycetota</taxon>
        <taxon>Actinomycetes</taxon>
        <taxon>Streptosporangiales</taxon>
        <taxon>Streptosporangiaceae</taxon>
        <taxon>Streptosporangium</taxon>
    </lineage>
</organism>
<evidence type="ECO:0000259" key="1">
    <source>
        <dbReference type="Pfam" id="PF00561"/>
    </source>
</evidence>
<dbReference type="InterPro" id="IPR050471">
    <property type="entry name" value="AB_hydrolase"/>
</dbReference>
<gene>
    <name evidence="2" type="ORF">GCM10022252_21920</name>
</gene>
<evidence type="ECO:0000313" key="3">
    <source>
        <dbReference type="Proteomes" id="UP001501251"/>
    </source>
</evidence>
<name>A0ABP8APZ4_9ACTN</name>
<dbReference type="Gene3D" id="3.40.50.1820">
    <property type="entry name" value="alpha/beta hydrolase"/>
    <property type="match status" value="1"/>
</dbReference>
<proteinExistence type="predicted"/>
<comment type="caution">
    <text evidence="2">The sequence shown here is derived from an EMBL/GenBank/DDBJ whole genome shotgun (WGS) entry which is preliminary data.</text>
</comment>
<dbReference type="SUPFAM" id="SSF53474">
    <property type="entry name" value="alpha/beta-Hydrolases"/>
    <property type="match status" value="1"/>
</dbReference>
<accession>A0ABP8APZ4</accession>
<dbReference type="InterPro" id="IPR000073">
    <property type="entry name" value="AB_hydrolase_1"/>
</dbReference>
<dbReference type="RefSeq" id="WP_344917661.1">
    <property type="nucleotide sequence ID" value="NZ_BAABAQ010000003.1"/>
</dbReference>
<dbReference type="PANTHER" id="PTHR43433">
    <property type="entry name" value="HYDROLASE, ALPHA/BETA FOLD FAMILY PROTEIN"/>
    <property type="match status" value="1"/>
</dbReference>
<keyword evidence="3" id="KW-1185">Reference proteome</keyword>
<sequence length="286" mass="30442">MTLRAPANGIEIAYEIFGSPEARPLLLITGLGCQMIQWDDRFCELLADRGYRAVRFDNRDSGESTHLDEAGTPALDGSGEVPYLLDDMADDAAGLLDALGWDTAHVVGLSMGGMIAQSLAIRHPHRVRSLTSILSTPSPQAALLTDPDVLMPAFTPDRESAVRRALDNCAAVGSPGYPFDREWNAEIAGVGYDRSYDPAGTARQVAAIMASGDRAPRLRELAIPALVLHGEDDPLVPLPAGVATADAIPGARLMTFPGMGHDLPAELWPTFVDAIDELTTSADSGR</sequence>
<reference evidence="3" key="1">
    <citation type="journal article" date="2019" name="Int. J. Syst. Evol. Microbiol.">
        <title>The Global Catalogue of Microorganisms (GCM) 10K type strain sequencing project: providing services to taxonomists for standard genome sequencing and annotation.</title>
        <authorList>
            <consortium name="The Broad Institute Genomics Platform"/>
            <consortium name="The Broad Institute Genome Sequencing Center for Infectious Disease"/>
            <person name="Wu L."/>
            <person name="Ma J."/>
        </authorList>
    </citation>
    <scope>NUCLEOTIDE SEQUENCE [LARGE SCALE GENOMIC DNA]</scope>
    <source>
        <strain evidence="3">JCM 17388</strain>
    </source>
</reference>